<sequence length="111" mass="11657">MSEQAKINETVQDIVLDCIQEVTTQGWGRIQIEQGAAANILAGGGYIDSLGLTSLLIAIEQDIEAELGFTMNLTSTITEITPSSTNPLATVGSLTDYIVDCIHNATVCGGV</sequence>
<accession>A0A024BTL5</accession>
<proteinExistence type="predicted"/>
<dbReference type="Gene3D" id="1.10.1200.10">
    <property type="entry name" value="ACP-like"/>
    <property type="match status" value="1"/>
</dbReference>
<protein>
    <submittedName>
        <fullName evidence="1">Acyl carrier protein</fullName>
    </submittedName>
</protein>
<name>A0A024BTL5_9NOST</name>
<dbReference type="InterPro" id="IPR036736">
    <property type="entry name" value="ACP-like_sf"/>
</dbReference>
<reference evidence="1" key="1">
    <citation type="journal article" date="2014" name="Proc. Natl. Acad. Sci. U.S.A.">
        <title>Hassallidins, antifungal glycolipopeptides, are widespread among cyanobacteria and are the end-product of a nonribosomal pathway.</title>
        <authorList>
            <person name="Vestola J."/>
            <person name="Shishido T.K."/>
            <person name="Jokela J."/>
            <person name="Fewer D.P."/>
            <person name="Aitio O."/>
            <person name="Permi P."/>
            <person name="Wahlsten M."/>
            <person name="Wang H."/>
            <person name="Rouhiainen L."/>
            <person name="Sivonen K."/>
        </authorList>
    </citation>
    <scope>NUCLEOTIDE SEQUENCE</scope>
</reference>
<dbReference type="AlphaFoldDB" id="A0A024BTL5"/>
<dbReference type="EMBL" id="KJ502174">
    <property type="protein sequence ID" value="AHZ20767.1"/>
    <property type="molecule type" value="Genomic_DNA"/>
</dbReference>
<evidence type="ECO:0000313" key="1">
    <source>
        <dbReference type="EMBL" id="AHZ20767.1"/>
    </source>
</evidence>
<gene>
    <name evidence="1" type="primary">hasH</name>
</gene>
<organism evidence="1">
    <name type="scientific">Anabaena sp. Syke748</name>
    <dbReference type="NCBI Taxonomy" id="1497395"/>
    <lineage>
        <taxon>Bacteria</taxon>
        <taxon>Bacillati</taxon>
        <taxon>Cyanobacteriota</taxon>
        <taxon>Cyanophyceae</taxon>
        <taxon>Nostocales</taxon>
        <taxon>Nostocaceae</taxon>
        <taxon>Anabaena</taxon>
    </lineage>
</organism>